<dbReference type="InterPro" id="IPR000150">
    <property type="entry name" value="Cof"/>
</dbReference>
<dbReference type="NCBIfam" id="TIGR00099">
    <property type="entry name" value="Cof-subfamily"/>
    <property type="match status" value="1"/>
</dbReference>
<dbReference type="EMBL" id="DXEU01000007">
    <property type="protein sequence ID" value="HIX51233.1"/>
    <property type="molecule type" value="Genomic_DNA"/>
</dbReference>
<dbReference type="AlphaFoldDB" id="A0A9D2AVB4"/>
<dbReference type="Pfam" id="PF08282">
    <property type="entry name" value="Hydrolase_3"/>
    <property type="match status" value="1"/>
</dbReference>
<evidence type="ECO:0000313" key="2">
    <source>
        <dbReference type="Proteomes" id="UP000886780"/>
    </source>
</evidence>
<gene>
    <name evidence="1" type="ORF">IAA28_00330</name>
</gene>
<dbReference type="InterPro" id="IPR023214">
    <property type="entry name" value="HAD_sf"/>
</dbReference>
<dbReference type="InterPro" id="IPR036412">
    <property type="entry name" value="HAD-like_sf"/>
</dbReference>
<dbReference type="SFLD" id="SFLDG01140">
    <property type="entry name" value="C2.B:_Phosphomannomutase_and_P"/>
    <property type="match status" value="1"/>
</dbReference>
<reference evidence="1" key="2">
    <citation type="submission" date="2021-04" db="EMBL/GenBank/DDBJ databases">
        <authorList>
            <person name="Gilroy R."/>
        </authorList>
    </citation>
    <scope>NUCLEOTIDE SEQUENCE</scope>
    <source>
        <strain evidence="1">ChiGjej4B4-12881</strain>
    </source>
</reference>
<dbReference type="SUPFAM" id="SSF56784">
    <property type="entry name" value="HAD-like"/>
    <property type="match status" value="1"/>
</dbReference>
<dbReference type="SFLD" id="SFLDS00003">
    <property type="entry name" value="Haloacid_Dehalogenase"/>
    <property type="match status" value="1"/>
</dbReference>
<reference evidence="1" key="1">
    <citation type="journal article" date="2021" name="PeerJ">
        <title>Extensive microbial diversity within the chicken gut microbiome revealed by metagenomics and culture.</title>
        <authorList>
            <person name="Gilroy R."/>
            <person name="Ravi A."/>
            <person name="Getino M."/>
            <person name="Pursley I."/>
            <person name="Horton D.L."/>
            <person name="Alikhan N.F."/>
            <person name="Baker D."/>
            <person name="Gharbi K."/>
            <person name="Hall N."/>
            <person name="Watson M."/>
            <person name="Adriaenssens E.M."/>
            <person name="Foster-Nyarko E."/>
            <person name="Jarju S."/>
            <person name="Secka A."/>
            <person name="Antonio M."/>
            <person name="Oren A."/>
            <person name="Chaudhuri R.R."/>
            <person name="La Ragione R."/>
            <person name="Hildebrand F."/>
            <person name="Pallen M.J."/>
        </authorList>
    </citation>
    <scope>NUCLEOTIDE SEQUENCE</scope>
    <source>
        <strain evidence="1">ChiGjej4B4-12881</strain>
    </source>
</reference>
<sequence length="275" mass="30604">MRLIALDLDGTLLNDEKELTEENRKALAECMERGIYIVPTTGRTLEGIPAEIKNIPGIRYAITVNGGRIMDKDQNITIDSRLLTREQALQVIDIAEEYPVMYDAYVNGRGVSESRFLDHLEEYGISGAGLKSIRAVRDAYPNIRGHIETCGEMVEKLNIFFKDVSCREEIRRRIEDLGFTIVSSSVYNNLEINAKGATKGEAILRLADYLGIPKEETMAFGDGENDFTMIDTVELGVAMGNAADFLKERADYITLSNNESGVAYAIRKFVLGSEA</sequence>
<comment type="caution">
    <text evidence="1">The sequence shown here is derived from an EMBL/GenBank/DDBJ whole genome shotgun (WGS) entry which is preliminary data.</text>
</comment>
<protein>
    <submittedName>
        <fullName evidence="1">Cof-type HAD-IIB family hydrolase</fullName>
    </submittedName>
</protein>
<accession>A0A9D2AVB4</accession>
<name>A0A9D2AVB4_9FIRM</name>
<dbReference type="PROSITE" id="PS01228">
    <property type="entry name" value="COF_1"/>
    <property type="match status" value="1"/>
</dbReference>
<dbReference type="NCBIfam" id="TIGR01484">
    <property type="entry name" value="HAD-SF-IIB"/>
    <property type="match status" value="1"/>
</dbReference>
<dbReference type="Gene3D" id="3.40.50.1000">
    <property type="entry name" value="HAD superfamily/HAD-like"/>
    <property type="match status" value="1"/>
</dbReference>
<dbReference type="GO" id="GO:0000287">
    <property type="term" value="F:magnesium ion binding"/>
    <property type="evidence" value="ECO:0007669"/>
    <property type="project" value="TreeGrafter"/>
</dbReference>
<dbReference type="PROSITE" id="PS01229">
    <property type="entry name" value="COF_2"/>
    <property type="match status" value="1"/>
</dbReference>
<dbReference type="Gene3D" id="3.30.1240.10">
    <property type="match status" value="1"/>
</dbReference>
<dbReference type="PANTHER" id="PTHR10000">
    <property type="entry name" value="PHOSPHOSERINE PHOSPHATASE"/>
    <property type="match status" value="1"/>
</dbReference>
<dbReference type="PANTHER" id="PTHR10000:SF55">
    <property type="entry name" value="5-AMINO-6-(5-PHOSPHO-D-RIBITYLAMINO)URACIL PHOSPHATASE YCSE"/>
    <property type="match status" value="1"/>
</dbReference>
<dbReference type="InterPro" id="IPR006379">
    <property type="entry name" value="HAD-SF_hydro_IIB"/>
</dbReference>
<keyword evidence="1" id="KW-0378">Hydrolase</keyword>
<organism evidence="1 2">
    <name type="scientific">Candidatus Lachnoclostridium stercoripullorum</name>
    <dbReference type="NCBI Taxonomy" id="2838635"/>
    <lineage>
        <taxon>Bacteria</taxon>
        <taxon>Bacillati</taxon>
        <taxon>Bacillota</taxon>
        <taxon>Clostridia</taxon>
        <taxon>Lachnospirales</taxon>
        <taxon>Lachnospiraceae</taxon>
    </lineage>
</organism>
<dbReference type="GO" id="GO:0005829">
    <property type="term" value="C:cytosol"/>
    <property type="evidence" value="ECO:0007669"/>
    <property type="project" value="TreeGrafter"/>
</dbReference>
<dbReference type="CDD" id="cd07516">
    <property type="entry name" value="HAD_Pase"/>
    <property type="match status" value="1"/>
</dbReference>
<evidence type="ECO:0000313" key="1">
    <source>
        <dbReference type="EMBL" id="HIX51233.1"/>
    </source>
</evidence>
<proteinExistence type="predicted"/>
<dbReference type="GO" id="GO:0016791">
    <property type="term" value="F:phosphatase activity"/>
    <property type="evidence" value="ECO:0007669"/>
    <property type="project" value="TreeGrafter"/>
</dbReference>
<dbReference type="Proteomes" id="UP000886780">
    <property type="component" value="Unassembled WGS sequence"/>
</dbReference>